<evidence type="ECO:0000313" key="2">
    <source>
        <dbReference type="EMBL" id="HGT38672.1"/>
    </source>
</evidence>
<keyword evidence="1" id="KW-0812">Transmembrane</keyword>
<gene>
    <name evidence="2" type="ORF">ENS64_05340</name>
</gene>
<accession>A0A7C4LJL1</accession>
<evidence type="ECO:0000256" key="1">
    <source>
        <dbReference type="SAM" id="Phobius"/>
    </source>
</evidence>
<keyword evidence="2" id="KW-0032">Aminotransferase</keyword>
<comment type="caution">
    <text evidence="2">The sequence shown here is derived from an EMBL/GenBank/DDBJ whole genome shotgun (WGS) entry which is preliminary data.</text>
</comment>
<proteinExistence type="predicted"/>
<keyword evidence="2" id="KW-0808">Transferase</keyword>
<keyword evidence="1" id="KW-1133">Transmembrane helix</keyword>
<sequence>MTRLLHRLLADEAGFIISAELTLVATIAVLALVVGLSEVASSITQELEDVGCAFGSLNQSFQYRGIQGHNGYNTVGSTFLDYEDFCDCDNVGPGDLAGEVVH</sequence>
<name>A0A7C4LJL1_9PLAN</name>
<dbReference type="GO" id="GO:0008483">
    <property type="term" value="F:transaminase activity"/>
    <property type="evidence" value="ECO:0007669"/>
    <property type="project" value="UniProtKB-KW"/>
</dbReference>
<reference evidence="2" key="1">
    <citation type="journal article" date="2020" name="mSystems">
        <title>Genome- and Community-Level Interaction Insights into Carbon Utilization and Element Cycling Functions of Hydrothermarchaeota in Hydrothermal Sediment.</title>
        <authorList>
            <person name="Zhou Z."/>
            <person name="Liu Y."/>
            <person name="Xu W."/>
            <person name="Pan J."/>
            <person name="Luo Z.H."/>
            <person name="Li M."/>
        </authorList>
    </citation>
    <scope>NUCLEOTIDE SEQUENCE [LARGE SCALE GENOMIC DNA]</scope>
    <source>
        <strain evidence="2">SpSt-508</strain>
    </source>
</reference>
<keyword evidence="1" id="KW-0472">Membrane</keyword>
<organism evidence="2">
    <name type="scientific">Schlesneria paludicola</name>
    <dbReference type="NCBI Taxonomy" id="360056"/>
    <lineage>
        <taxon>Bacteria</taxon>
        <taxon>Pseudomonadati</taxon>
        <taxon>Planctomycetota</taxon>
        <taxon>Planctomycetia</taxon>
        <taxon>Planctomycetales</taxon>
        <taxon>Planctomycetaceae</taxon>
        <taxon>Schlesneria</taxon>
    </lineage>
</organism>
<dbReference type="EMBL" id="DSVQ01000011">
    <property type="protein sequence ID" value="HGT38672.1"/>
    <property type="molecule type" value="Genomic_DNA"/>
</dbReference>
<protein>
    <submittedName>
        <fullName evidence="2">Branched-chain amino acid aminotransferase</fullName>
    </submittedName>
</protein>
<dbReference type="AlphaFoldDB" id="A0A7C4LJL1"/>
<feature type="transmembrane region" description="Helical" evidence="1">
    <location>
        <begin position="15"/>
        <end position="36"/>
    </location>
</feature>